<gene>
    <name evidence="2" type="ORF">KIN20_021332</name>
</gene>
<feature type="compositionally biased region" description="Polar residues" evidence="1">
    <location>
        <begin position="1"/>
        <end position="10"/>
    </location>
</feature>
<evidence type="ECO:0000313" key="2">
    <source>
        <dbReference type="EMBL" id="KAJ1361944.1"/>
    </source>
</evidence>
<protein>
    <submittedName>
        <fullName evidence="2">Uncharacterized protein</fullName>
    </submittedName>
</protein>
<feature type="region of interest" description="Disordered" evidence="1">
    <location>
        <begin position="1"/>
        <end position="41"/>
    </location>
</feature>
<evidence type="ECO:0000313" key="3">
    <source>
        <dbReference type="Proteomes" id="UP001196413"/>
    </source>
</evidence>
<keyword evidence="3" id="KW-1185">Reference proteome</keyword>
<reference evidence="2" key="1">
    <citation type="submission" date="2021-06" db="EMBL/GenBank/DDBJ databases">
        <title>Parelaphostrongylus tenuis whole genome reference sequence.</title>
        <authorList>
            <person name="Garwood T.J."/>
            <person name="Larsen P.A."/>
            <person name="Fountain-Jones N.M."/>
            <person name="Garbe J.R."/>
            <person name="Macchietto M.G."/>
            <person name="Kania S.A."/>
            <person name="Gerhold R.W."/>
            <person name="Richards J.E."/>
            <person name="Wolf T.M."/>
        </authorList>
    </citation>
    <scope>NUCLEOTIDE SEQUENCE</scope>
    <source>
        <strain evidence="2">MNPRO001-30</strain>
        <tissue evidence="2">Meninges</tissue>
    </source>
</reference>
<evidence type="ECO:0000256" key="1">
    <source>
        <dbReference type="SAM" id="MobiDB-lite"/>
    </source>
</evidence>
<sequence length="56" mass="6388">MEHTRPTPTSLGYKCGQKNRNKSCGGENTPTGENDNHRKQMGNLDVSVFRLTTYMW</sequence>
<proteinExistence type="predicted"/>
<dbReference type="EMBL" id="JAHQIW010004318">
    <property type="protein sequence ID" value="KAJ1361944.1"/>
    <property type="molecule type" value="Genomic_DNA"/>
</dbReference>
<organism evidence="2 3">
    <name type="scientific">Parelaphostrongylus tenuis</name>
    <name type="common">Meningeal worm</name>
    <dbReference type="NCBI Taxonomy" id="148309"/>
    <lineage>
        <taxon>Eukaryota</taxon>
        <taxon>Metazoa</taxon>
        <taxon>Ecdysozoa</taxon>
        <taxon>Nematoda</taxon>
        <taxon>Chromadorea</taxon>
        <taxon>Rhabditida</taxon>
        <taxon>Rhabditina</taxon>
        <taxon>Rhabditomorpha</taxon>
        <taxon>Strongyloidea</taxon>
        <taxon>Metastrongylidae</taxon>
        <taxon>Parelaphostrongylus</taxon>
    </lineage>
</organism>
<comment type="caution">
    <text evidence="2">The sequence shown here is derived from an EMBL/GenBank/DDBJ whole genome shotgun (WGS) entry which is preliminary data.</text>
</comment>
<name>A0AAD5QUF9_PARTN</name>
<dbReference type="Proteomes" id="UP001196413">
    <property type="component" value="Unassembled WGS sequence"/>
</dbReference>
<dbReference type="AlphaFoldDB" id="A0AAD5QUF9"/>
<accession>A0AAD5QUF9</accession>